<keyword evidence="1" id="KW-0812">Transmembrane</keyword>
<name>A0ABY8JIZ1_9BRAD</name>
<organism evidence="2 3">
    <name type="scientific">Bradyrhizobium brasilense</name>
    <dbReference type="NCBI Taxonomy" id="1419277"/>
    <lineage>
        <taxon>Bacteria</taxon>
        <taxon>Pseudomonadati</taxon>
        <taxon>Pseudomonadota</taxon>
        <taxon>Alphaproteobacteria</taxon>
        <taxon>Hyphomicrobiales</taxon>
        <taxon>Nitrobacteraceae</taxon>
        <taxon>Bradyrhizobium</taxon>
    </lineage>
</organism>
<reference evidence="2 3" key="1">
    <citation type="submission" date="2023-04" db="EMBL/GenBank/DDBJ databases">
        <title>Australian commercial rhizobial inoculants.</title>
        <authorList>
            <person name="Kohlmeier M.G."/>
            <person name="O'Hara G.W."/>
            <person name="Colombi E."/>
            <person name="Ramsay J.P."/>
            <person name="Terpolilli J."/>
        </authorList>
    </citation>
    <scope>NUCLEOTIDE SEQUENCE [LARGE SCALE GENOMIC DNA]</scope>
    <source>
        <strain evidence="2 3">CB627</strain>
    </source>
</reference>
<accession>A0ABY8JIZ1</accession>
<protein>
    <submittedName>
        <fullName evidence="2">Uncharacterized protein</fullName>
    </submittedName>
</protein>
<feature type="transmembrane region" description="Helical" evidence="1">
    <location>
        <begin position="37"/>
        <end position="59"/>
    </location>
</feature>
<evidence type="ECO:0000313" key="2">
    <source>
        <dbReference type="EMBL" id="WFU65078.1"/>
    </source>
</evidence>
<keyword evidence="1" id="KW-1133">Transmembrane helix</keyword>
<dbReference type="Proteomes" id="UP001221546">
    <property type="component" value="Chromosome"/>
</dbReference>
<keyword evidence="1" id="KW-0472">Membrane</keyword>
<evidence type="ECO:0000256" key="1">
    <source>
        <dbReference type="SAM" id="Phobius"/>
    </source>
</evidence>
<keyword evidence="3" id="KW-1185">Reference proteome</keyword>
<dbReference type="EMBL" id="CP121646">
    <property type="protein sequence ID" value="WFU65078.1"/>
    <property type="molecule type" value="Genomic_DNA"/>
</dbReference>
<sequence>MRFAVGPSLLASLTSAKRWNCCSPRHCARGRPMRPAIRYLLIHVAIAAAVLAGPVVALAEPKLEMHRAGVSADDGSGWHLAVSSKGSFSVLLPIPFNDFTTRDAQTGETTHVVGGKSSEGIKFVAVELPPGNKPPPDLASIPKTLAANPANKVSDVGRRTSGDAEILTLTVSDGGKTMYMRCIDAKGTRYTLTIEFPNAYRDLVIANKDRFFESFKLKKNS</sequence>
<evidence type="ECO:0000313" key="3">
    <source>
        <dbReference type="Proteomes" id="UP001221546"/>
    </source>
</evidence>
<dbReference type="RefSeq" id="WP_244558797.1">
    <property type="nucleotide sequence ID" value="NZ_CP121646.1"/>
</dbReference>
<proteinExistence type="predicted"/>
<gene>
    <name evidence="2" type="ORF">QA636_05935</name>
</gene>